<dbReference type="GO" id="GO:0005886">
    <property type="term" value="C:plasma membrane"/>
    <property type="evidence" value="ECO:0007669"/>
    <property type="project" value="UniProtKB-SubCell"/>
</dbReference>
<keyword evidence="3 11" id="KW-0813">Transport</keyword>
<reference evidence="14 15" key="1">
    <citation type="submission" date="2018-07" db="EMBL/GenBank/DDBJ databases">
        <title>Draft genome sequence of Ancylomarina sp. M1P.</title>
        <authorList>
            <person name="Yadav S."/>
            <person name="Villanueva L."/>
            <person name="Damste J.S.S."/>
        </authorList>
    </citation>
    <scope>NUCLEOTIDE SEQUENCE [LARGE SCALE GENOMIC DNA]</scope>
    <source>
        <strain evidence="14 15">M1P</strain>
    </source>
</reference>
<dbReference type="OrthoDB" id="9809130at2"/>
<keyword evidence="4 11" id="KW-0138">CF(0)</keyword>
<evidence type="ECO:0000256" key="3">
    <source>
        <dbReference type="ARBA" id="ARBA00022448"/>
    </source>
</evidence>
<feature type="transmembrane region" description="Helical" evidence="11">
    <location>
        <begin position="222"/>
        <end position="239"/>
    </location>
</feature>
<dbReference type="GO" id="GO:0046933">
    <property type="term" value="F:proton-transporting ATP synthase activity, rotational mechanism"/>
    <property type="evidence" value="ECO:0007669"/>
    <property type="project" value="UniProtKB-UniRule"/>
</dbReference>
<keyword evidence="10 11" id="KW-0066">ATP synthesis</keyword>
<dbReference type="GO" id="GO:0045259">
    <property type="term" value="C:proton-transporting ATP synthase complex"/>
    <property type="evidence" value="ECO:0007669"/>
    <property type="project" value="UniProtKB-KW"/>
</dbReference>
<feature type="transmembrane region" description="Helical" evidence="11">
    <location>
        <begin position="315"/>
        <end position="331"/>
    </location>
</feature>
<evidence type="ECO:0000256" key="6">
    <source>
        <dbReference type="ARBA" id="ARBA00022781"/>
    </source>
</evidence>
<dbReference type="PANTHER" id="PTHR11410">
    <property type="entry name" value="ATP SYNTHASE SUBUNIT A"/>
    <property type="match status" value="1"/>
</dbReference>
<keyword evidence="11" id="KW-1003">Cell membrane</keyword>
<feature type="transmembrane region" description="Helical" evidence="11">
    <location>
        <begin position="337"/>
        <end position="358"/>
    </location>
</feature>
<dbReference type="EMBL" id="QQWG01000001">
    <property type="protein sequence ID" value="RRG24579.1"/>
    <property type="molecule type" value="Genomic_DNA"/>
</dbReference>
<evidence type="ECO:0000256" key="1">
    <source>
        <dbReference type="ARBA" id="ARBA00004141"/>
    </source>
</evidence>
<evidence type="ECO:0000256" key="13">
    <source>
        <dbReference type="SAM" id="SignalP"/>
    </source>
</evidence>
<evidence type="ECO:0000256" key="7">
    <source>
        <dbReference type="ARBA" id="ARBA00022989"/>
    </source>
</evidence>
<dbReference type="InterPro" id="IPR000568">
    <property type="entry name" value="ATP_synth_F0_asu"/>
</dbReference>
<evidence type="ECO:0000313" key="15">
    <source>
        <dbReference type="Proteomes" id="UP000285794"/>
    </source>
</evidence>
<dbReference type="Gene3D" id="1.20.120.220">
    <property type="entry name" value="ATP synthase, F0 complex, subunit A"/>
    <property type="match status" value="1"/>
</dbReference>
<feature type="transmembrane region" description="Helical" evidence="11">
    <location>
        <begin position="193"/>
        <end position="216"/>
    </location>
</feature>
<evidence type="ECO:0000256" key="11">
    <source>
        <dbReference type="HAMAP-Rule" id="MF_01393"/>
    </source>
</evidence>
<dbReference type="PANTHER" id="PTHR11410:SF0">
    <property type="entry name" value="ATP SYNTHASE SUBUNIT A"/>
    <property type="match status" value="1"/>
</dbReference>
<keyword evidence="13" id="KW-0732">Signal</keyword>
<proteinExistence type="inferred from homology"/>
<dbReference type="Pfam" id="PF00119">
    <property type="entry name" value="ATP-synt_A"/>
    <property type="match status" value="1"/>
</dbReference>
<dbReference type="PRINTS" id="PR00123">
    <property type="entry name" value="ATPASEA"/>
</dbReference>
<accession>A0A425Y7R0</accession>
<keyword evidence="6 11" id="KW-0375">Hydrogen ion transport</keyword>
<dbReference type="GO" id="GO:0016787">
    <property type="term" value="F:hydrolase activity"/>
    <property type="evidence" value="ECO:0007669"/>
    <property type="project" value="UniProtKB-KW"/>
</dbReference>
<gene>
    <name evidence="11 14" type="primary">atpB</name>
    <name evidence="14" type="ORF">DWB61_00750</name>
</gene>
<sequence length="362" mass="41295">MKHIHRLLLIAFFFTCLTPAFASVSDEHEHEIHQESHNKKKFEPGNFIMDHIADAYDWHVFSYGDFHFTAPLPVIVYSEHSGFHVFMSSNFHHGHSSYKGFELAKEGEYRGKVVEMVNGHHVRPFDISMTKNVVSMLISMIFLLWVFISVAKTYTKRKGQEPKGLQAYLEPIIVFVIDEIAKPAIGEKKYKKFVPFLLTIFFFIWLNNLMGLVPFIPGGANVTGNITITMVLALFTFIITTVNGNKNYWKHIFNTPGVPWWLKFPVPLMPLVELMGVFTKPFVLMVRLFANITAGHMIVLAFVSLIFIFGEMSPALGMGTSVISVFFVIFMDVLELLVALIQAYVFTLLSALYFGMAVEEHH</sequence>
<dbReference type="AlphaFoldDB" id="A0A425Y7R0"/>
<comment type="subcellular location">
    <subcellularLocation>
        <location evidence="11 12">Cell membrane</location>
        <topology evidence="11 12">Multi-pass membrane protein</topology>
    </subcellularLocation>
    <subcellularLocation>
        <location evidence="1">Membrane</location>
        <topology evidence="1">Multi-pass membrane protein</topology>
    </subcellularLocation>
</comment>
<keyword evidence="15" id="KW-1185">Reference proteome</keyword>
<dbReference type="InterPro" id="IPR035908">
    <property type="entry name" value="F0_ATP_A_sf"/>
</dbReference>
<protein>
    <recommendedName>
        <fullName evidence="11 12">ATP synthase subunit a</fullName>
    </recommendedName>
    <alternativeName>
        <fullName evidence="11">ATP synthase F0 sector subunit a</fullName>
    </alternativeName>
    <alternativeName>
        <fullName evidence="11">F-ATPase subunit 6</fullName>
    </alternativeName>
</protein>
<keyword evidence="14" id="KW-0378">Hydrolase</keyword>
<feature type="signal peptide" evidence="13">
    <location>
        <begin position="1"/>
        <end position="22"/>
    </location>
</feature>
<dbReference type="NCBIfam" id="TIGR01131">
    <property type="entry name" value="ATP_synt_6_or_A"/>
    <property type="match status" value="1"/>
</dbReference>
<dbReference type="SUPFAM" id="SSF81336">
    <property type="entry name" value="F1F0 ATP synthase subunit A"/>
    <property type="match status" value="1"/>
</dbReference>
<name>A0A425Y7R0_9BACT</name>
<dbReference type="HAMAP" id="MF_01393">
    <property type="entry name" value="ATP_synth_a_bact"/>
    <property type="match status" value="1"/>
</dbReference>
<feature type="chain" id="PRO_5019176761" description="ATP synthase subunit a" evidence="13">
    <location>
        <begin position="23"/>
        <end position="362"/>
    </location>
</feature>
<evidence type="ECO:0000256" key="8">
    <source>
        <dbReference type="ARBA" id="ARBA00023065"/>
    </source>
</evidence>
<evidence type="ECO:0000256" key="4">
    <source>
        <dbReference type="ARBA" id="ARBA00022547"/>
    </source>
</evidence>
<evidence type="ECO:0000256" key="9">
    <source>
        <dbReference type="ARBA" id="ARBA00023136"/>
    </source>
</evidence>
<keyword evidence="8 11" id="KW-0406">Ion transport</keyword>
<evidence type="ECO:0000256" key="2">
    <source>
        <dbReference type="ARBA" id="ARBA00006810"/>
    </source>
</evidence>
<evidence type="ECO:0000256" key="10">
    <source>
        <dbReference type="ARBA" id="ARBA00023310"/>
    </source>
</evidence>
<dbReference type="Proteomes" id="UP000285794">
    <property type="component" value="Unassembled WGS sequence"/>
</dbReference>
<comment type="function">
    <text evidence="11 12">Key component of the proton channel; it plays a direct role in the translocation of protons across the membrane.</text>
</comment>
<dbReference type="InterPro" id="IPR045083">
    <property type="entry name" value="ATP_synth_F0_asu_bact/mt"/>
</dbReference>
<comment type="similarity">
    <text evidence="2 11 12">Belongs to the ATPase A chain family.</text>
</comment>
<evidence type="ECO:0000256" key="12">
    <source>
        <dbReference type="RuleBase" id="RU000483"/>
    </source>
</evidence>
<dbReference type="CDD" id="cd00310">
    <property type="entry name" value="ATP-synt_Fo_a_6"/>
    <property type="match status" value="1"/>
</dbReference>
<keyword evidence="9 11" id="KW-0472">Membrane</keyword>
<keyword evidence="5 11" id="KW-0812">Transmembrane</keyword>
<organism evidence="14 15">
    <name type="scientific">Ancylomarina euxinus</name>
    <dbReference type="NCBI Taxonomy" id="2283627"/>
    <lineage>
        <taxon>Bacteria</taxon>
        <taxon>Pseudomonadati</taxon>
        <taxon>Bacteroidota</taxon>
        <taxon>Bacteroidia</taxon>
        <taxon>Marinilabiliales</taxon>
        <taxon>Marinifilaceae</taxon>
        <taxon>Ancylomarina</taxon>
    </lineage>
</organism>
<feature type="transmembrane region" description="Helical" evidence="11">
    <location>
        <begin position="133"/>
        <end position="151"/>
    </location>
</feature>
<keyword evidence="7 11" id="KW-1133">Transmembrane helix</keyword>
<feature type="transmembrane region" description="Helical" evidence="11">
    <location>
        <begin position="284"/>
        <end position="308"/>
    </location>
</feature>
<comment type="caution">
    <text evidence="14">The sequence shown here is derived from an EMBL/GenBank/DDBJ whole genome shotgun (WGS) entry which is preliminary data.</text>
</comment>
<evidence type="ECO:0000313" key="14">
    <source>
        <dbReference type="EMBL" id="RRG24579.1"/>
    </source>
</evidence>
<evidence type="ECO:0000256" key="5">
    <source>
        <dbReference type="ARBA" id="ARBA00022692"/>
    </source>
</evidence>
<dbReference type="RefSeq" id="WP_125028929.1">
    <property type="nucleotide sequence ID" value="NZ_JAPXVP010000001.1"/>
</dbReference>